<keyword evidence="3" id="KW-0963">Cytoplasm</keyword>
<dbReference type="PANTHER" id="PTHR30307:SF0">
    <property type="entry name" value="S-ADENOSYLMETHIONINE:TRNA RIBOSYLTRANSFERASE-ISOMERASE"/>
    <property type="match status" value="1"/>
</dbReference>
<dbReference type="NCBIfam" id="TIGR00113">
    <property type="entry name" value="queA"/>
    <property type="match status" value="1"/>
</dbReference>
<evidence type="ECO:0000256" key="5">
    <source>
        <dbReference type="ARBA" id="ARBA00022691"/>
    </source>
</evidence>
<evidence type="ECO:0000256" key="2">
    <source>
        <dbReference type="ARBA" id="ARBA00011245"/>
    </source>
</evidence>
<dbReference type="InterPro" id="IPR003699">
    <property type="entry name" value="QueA"/>
</dbReference>
<dbReference type="InterPro" id="IPR036100">
    <property type="entry name" value="QueA_sf"/>
</dbReference>
<dbReference type="AlphaFoldDB" id="A0A381NDT2"/>
<sequence length="365" mass="40246">VTLSPNGSHVSDYQYELPPERVAKYPVSVRDASKLLVVARPADALSPGEDNFPEFRHLQCRDMVELFEPGDMLVVNESRVLPARLLGRKSTGAPSEVLLVRPSADSGDPYVWEALVRPGSKLKPGRTVVVAPDLTVEILDSAPESGRLVRLVSDLTPEAVINKHGHMPLPPYIGRSDEPIDRERYQTVYARESGSIAAPTAGLHFTKDLLTRLQEHGVRRVAVTLHVGIGTFRPVAVEDPAEHELHEEHYHISEEAADAINKSIMAGRRIWAIGTTVVRTLESAVEEGGLVRPGSGTTQLFIRPPFNFQIVNCLLTNFHLPRSTLLMLVAAFTGYDNTMAAYQQAIAFGYRFYSYGDAMAVVDHH</sequence>
<reference evidence="7" key="1">
    <citation type="submission" date="2018-05" db="EMBL/GenBank/DDBJ databases">
        <authorList>
            <person name="Lanie J.A."/>
            <person name="Ng W.-L."/>
            <person name="Kazmierczak K.M."/>
            <person name="Andrzejewski T.M."/>
            <person name="Davidsen T.M."/>
            <person name="Wayne K.J."/>
            <person name="Tettelin H."/>
            <person name="Glass J.I."/>
            <person name="Rusch D."/>
            <person name="Podicherti R."/>
            <person name="Tsui H.-C.T."/>
            <person name="Winkler M.E."/>
        </authorList>
    </citation>
    <scope>NUCLEOTIDE SEQUENCE</scope>
</reference>
<keyword evidence="6" id="KW-0671">Queuosine biosynthesis</keyword>
<proteinExistence type="inferred from homology"/>
<evidence type="ECO:0000256" key="1">
    <source>
        <dbReference type="ARBA" id="ARBA00004496"/>
    </source>
</evidence>
<dbReference type="HAMAP" id="MF_00113">
    <property type="entry name" value="QueA"/>
    <property type="match status" value="1"/>
</dbReference>
<comment type="subunit">
    <text evidence="2">Monomer.</text>
</comment>
<comment type="subcellular location">
    <subcellularLocation>
        <location evidence="1">Cytoplasm</location>
    </subcellularLocation>
</comment>
<dbReference type="Gene3D" id="3.40.1780.10">
    <property type="entry name" value="QueA-like"/>
    <property type="match status" value="1"/>
</dbReference>
<dbReference type="GO" id="GO:0051075">
    <property type="term" value="F:S-adenosylmethionine:tRNA ribosyltransferase-isomerase activity"/>
    <property type="evidence" value="ECO:0007669"/>
    <property type="project" value="TreeGrafter"/>
</dbReference>
<gene>
    <name evidence="7" type="ORF">METZ01_LOCUS5541</name>
</gene>
<dbReference type="Pfam" id="PF02547">
    <property type="entry name" value="Queuosine_synth"/>
    <property type="match status" value="1"/>
</dbReference>
<accession>A0A381NDT2</accession>
<evidence type="ECO:0000256" key="3">
    <source>
        <dbReference type="ARBA" id="ARBA00022490"/>
    </source>
</evidence>
<dbReference type="InterPro" id="IPR042119">
    <property type="entry name" value="QueA_dom2"/>
</dbReference>
<dbReference type="EMBL" id="UINC01000288">
    <property type="protein sequence ID" value="SUZ52687.1"/>
    <property type="molecule type" value="Genomic_DNA"/>
</dbReference>
<dbReference type="Gene3D" id="2.40.10.240">
    <property type="entry name" value="QueA-like"/>
    <property type="match status" value="1"/>
</dbReference>
<evidence type="ECO:0000256" key="4">
    <source>
        <dbReference type="ARBA" id="ARBA00022679"/>
    </source>
</evidence>
<evidence type="ECO:0000313" key="7">
    <source>
        <dbReference type="EMBL" id="SUZ52687.1"/>
    </source>
</evidence>
<dbReference type="GO" id="GO:0008616">
    <property type="term" value="P:tRNA queuosine(34) biosynthetic process"/>
    <property type="evidence" value="ECO:0007669"/>
    <property type="project" value="UniProtKB-KW"/>
</dbReference>
<keyword evidence="4" id="KW-0808">Transferase</keyword>
<feature type="non-terminal residue" evidence="7">
    <location>
        <position position="1"/>
    </location>
</feature>
<keyword evidence="5" id="KW-0949">S-adenosyl-L-methionine</keyword>
<organism evidence="7">
    <name type="scientific">marine metagenome</name>
    <dbReference type="NCBI Taxonomy" id="408172"/>
    <lineage>
        <taxon>unclassified sequences</taxon>
        <taxon>metagenomes</taxon>
        <taxon>ecological metagenomes</taxon>
    </lineage>
</organism>
<name>A0A381NDT2_9ZZZZ</name>
<protein>
    <recommendedName>
        <fullName evidence="8">S-adenosylmethionine:tRNA ribosyltransferase-isomerase</fullName>
    </recommendedName>
</protein>
<dbReference type="GO" id="GO:0005737">
    <property type="term" value="C:cytoplasm"/>
    <property type="evidence" value="ECO:0007669"/>
    <property type="project" value="UniProtKB-SubCell"/>
</dbReference>
<evidence type="ECO:0008006" key="8">
    <source>
        <dbReference type="Google" id="ProtNLM"/>
    </source>
</evidence>
<dbReference type="PANTHER" id="PTHR30307">
    <property type="entry name" value="S-ADENOSYLMETHIONINE:TRNA RIBOSYLTRANSFERASE-ISOMERASE"/>
    <property type="match status" value="1"/>
</dbReference>
<dbReference type="NCBIfam" id="NF001140">
    <property type="entry name" value="PRK00147.1"/>
    <property type="match status" value="1"/>
</dbReference>
<dbReference type="SUPFAM" id="SSF111337">
    <property type="entry name" value="QueA-like"/>
    <property type="match status" value="1"/>
</dbReference>
<dbReference type="InterPro" id="IPR042118">
    <property type="entry name" value="QueA_dom1"/>
</dbReference>
<dbReference type="FunFam" id="3.40.1780.10:FF:000001">
    <property type="entry name" value="S-adenosylmethionine:tRNA ribosyltransferase-isomerase"/>
    <property type="match status" value="1"/>
</dbReference>
<evidence type="ECO:0000256" key="6">
    <source>
        <dbReference type="ARBA" id="ARBA00022785"/>
    </source>
</evidence>